<feature type="region of interest" description="Disordered" evidence="15">
    <location>
        <begin position="250"/>
        <end position="319"/>
    </location>
</feature>
<dbReference type="GO" id="GO:0016567">
    <property type="term" value="P:protein ubiquitination"/>
    <property type="evidence" value="ECO:0007669"/>
    <property type="project" value="UniProtKB-UniPathway"/>
</dbReference>
<dbReference type="PROSITE" id="PS50089">
    <property type="entry name" value="ZF_RING_2"/>
    <property type="match status" value="1"/>
</dbReference>
<evidence type="ECO:0000256" key="15">
    <source>
        <dbReference type="SAM" id="MobiDB-lite"/>
    </source>
</evidence>
<evidence type="ECO:0000259" key="16">
    <source>
        <dbReference type="PROSITE" id="PS50089"/>
    </source>
</evidence>
<dbReference type="GO" id="GO:0000151">
    <property type="term" value="C:ubiquitin ligase complex"/>
    <property type="evidence" value="ECO:0007669"/>
    <property type="project" value="InterPro"/>
</dbReference>
<evidence type="ECO:0000256" key="1">
    <source>
        <dbReference type="ARBA" id="ARBA00000900"/>
    </source>
</evidence>
<dbReference type="GO" id="GO:0031519">
    <property type="term" value="C:PcG protein complex"/>
    <property type="evidence" value="ECO:0007669"/>
    <property type="project" value="TreeGrafter"/>
</dbReference>
<evidence type="ECO:0000256" key="6">
    <source>
        <dbReference type="ARBA" id="ARBA00022679"/>
    </source>
</evidence>
<dbReference type="InterPro" id="IPR013083">
    <property type="entry name" value="Znf_RING/FYVE/PHD"/>
</dbReference>
<dbReference type="GO" id="GO:0045892">
    <property type="term" value="P:negative regulation of DNA-templated transcription"/>
    <property type="evidence" value="ECO:0007669"/>
    <property type="project" value="TreeGrafter"/>
</dbReference>
<dbReference type="GO" id="GO:0008270">
    <property type="term" value="F:zinc ion binding"/>
    <property type="evidence" value="ECO:0007669"/>
    <property type="project" value="UniProtKB-KW"/>
</dbReference>
<keyword evidence="7" id="KW-0479">Metal-binding</keyword>
<evidence type="ECO:0000256" key="4">
    <source>
        <dbReference type="ARBA" id="ARBA00012483"/>
    </source>
</evidence>
<keyword evidence="6" id="KW-0808">Transferase</keyword>
<reference evidence="17" key="1">
    <citation type="submission" date="2025-08" db="UniProtKB">
        <authorList>
            <consortium name="Ensembl"/>
        </authorList>
    </citation>
    <scope>IDENTIFICATION</scope>
</reference>
<dbReference type="FunFam" id="3.10.20.90:FF:000162">
    <property type="entry name" value="E3 ubiquitin-protein ligase RING1"/>
    <property type="match status" value="1"/>
</dbReference>
<comment type="pathway">
    <text evidence="3">Protein modification; protein ubiquitination.</text>
</comment>
<evidence type="ECO:0000256" key="7">
    <source>
        <dbReference type="ARBA" id="ARBA00022723"/>
    </source>
</evidence>
<keyword evidence="11" id="KW-0805">Transcription regulation</keyword>
<dbReference type="Pfam" id="PF16207">
    <property type="entry name" value="RAWUL"/>
    <property type="match status" value="1"/>
</dbReference>
<dbReference type="PANTHER" id="PTHR46076">
    <property type="entry name" value="E3 UBIQUITIN-PROTEIN LIGASE RING1 / RING 2 FAMILY MEMBER"/>
    <property type="match status" value="1"/>
</dbReference>
<dbReference type="Proteomes" id="UP000694556">
    <property type="component" value="Unassembled WGS sequence"/>
</dbReference>
<evidence type="ECO:0000313" key="17">
    <source>
        <dbReference type="Ensembl" id="ENSCMMP00000022085.1"/>
    </source>
</evidence>
<reference evidence="17" key="2">
    <citation type="submission" date="2025-09" db="UniProtKB">
        <authorList>
            <consortium name="Ensembl"/>
        </authorList>
    </citation>
    <scope>IDENTIFICATION</scope>
</reference>
<name>A0A8C3CKL0_CAIMO</name>
<keyword evidence="13" id="KW-0539">Nucleus</keyword>
<comment type="catalytic activity">
    <reaction evidence="1">
        <text>S-ubiquitinyl-[E2 ubiquitin-conjugating enzyme]-L-cysteine + [acceptor protein]-L-lysine = [E2 ubiquitin-conjugating enzyme]-L-cysteine + N(6)-ubiquitinyl-[acceptor protein]-L-lysine.</text>
        <dbReference type="EC" id="2.3.2.27"/>
    </reaction>
</comment>
<evidence type="ECO:0000256" key="2">
    <source>
        <dbReference type="ARBA" id="ARBA00004123"/>
    </source>
</evidence>
<feature type="domain" description="RING-type" evidence="16">
    <location>
        <begin position="209"/>
        <end position="234"/>
    </location>
</feature>
<keyword evidence="12" id="KW-0804">Transcription</keyword>
<evidence type="ECO:0000256" key="14">
    <source>
        <dbReference type="PROSITE-ProRule" id="PRU00175"/>
    </source>
</evidence>
<dbReference type="AlphaFoldDB" id="A0A8C3CKL0"/>
<proteinExistence type="predicted"/>
<feature type="compositionally biased region" description="Low complexity" evidence="15">
    <location>
        <begin position="303"/>
        <end position="319"/>
    </location>
</feature>
<keyword evidence="5" id="KW-0678">Repressor</keyword>
<keyword evidence="8 14" id="KW-0863">Zinc-finger</keyword>
<evidence type="ECO:0000313" key="18">
    <source>
        <dbReference type="Proteomes" id="UP000694556"/>
    </source>
</evidence>
<comment type="subcellular location">
    <subcellularLocation>
        <location evidence="2">Nucleus</location>
    </subcellularLocation>
</comment>
<dbReference type="InterPro" id="IPR032443">
    <property type="entry name" value="RAWUL"/>
</dbReference>
<dbReference type="InterPro" id="IPR043540">
    <property type="entry name" value="RING1/RING2"/>
</dbReference>
<dbReference type="PANTHER" id="PTHR46076:SF2">
    <property type="entry name" value="E3 UBIQUITIN-PROTEIN LIGASE RING1"/>
    <property type="match status" value="1"/>
</dbReference>
<dbReference type="GO" id="GO:0061630">
    <property type="term" value="F:ubiquitin protein ligase activity"/>
    <property type="evidence" value="ECO:0007669"/>
    <property type="project" value="UniProtKB-EC"/>
</dbReference>
<dbReference type="Ensembl" id="ENSCMMT00000024185.1">
    <property type="protein sequence ID" value="ENSCMMP00000022085.1"/>
    <property type="gene ID" value="ENSCMMG00000013865.1"/>
</dbReference>
<protein>
    <recommendedName>
        <fullName evidence="4">RING-type E3 ubiquitin transferase</fullName>
        <ecNumber evidence="4">2.3.2.27</ecNumber>
    </recommendedName>
</protein>
<evidence type="ECO:0000256" key="3">
    <source>
        <dbReference type="ARBA" id="ARBA00004906"/>
    </source>
</evidence>
<dbReference type="GO" id="GO:0003682">
    <property type="term" value="F:chromatin binding"/>
    <property type="evidence" value="ECO:0007669"/>
    <property type="project" value="TreeGrafter"/>
</dbReference>
<dbReference type="PROSITE" id="PS00518">
    <property type="entry name" value="ZF_RING_1"/>
    <property type="match status" value="1"/>
</dbReference>
<keyword evidence="9" id="KW-0833">Ubl conjugation pathway</keyword>
<dbReference type="EC" id="2.3.2.27" evidence="4"/>
<evidence type="ECO:0000256" key="12">
    <source>
        <dbReference type="ARBA" id="ARBA00023163"/>
    </source>
</evidence>
<keyword evidence="10" id="KW-0862">Zinc</keyword>
<keyword evidence="18" id="KW-1185">Reference proteome</keyword>
<evidence type="ECO:0000256" key="9">
    <source>
        <dbReference type="ARBA" id="ARBA00022786"/>
    </source>
</evidence>
<evidence type="ECO:0000256" key="8">
    <source>
        <dbReference type="ARBA" id="ARBA00022771"/>
    </source>
</evidence>
<organism evidence="17 18">
    <name type="scientific">Cairina moschata</name>
    <name type="common">Muscovy duck</name>
    <dbReference type="NCBI Taxonomy" id="8855"/>
    <lineage>
        <taxon>Eukaryota</taxon>
        <taxon>Metazoa</taxon>
        <taxon>Chordata</taxon>
        <taxon>Craniata</taxon>
        <taxon>Vertebrata</taxon>
        <taxon>Euteleostomi</taxon>
        <taxon>Archelosauria</taxon>
        <taxon>Archosauria</taxon>
        <taxon>Dinosauria</taxon>
        <taxon>Saurischia</taxon>
        <taxon>Theropoda</taxon>
        <taxon>Coelurosauria</taxon>
        <taxon>Aves</taxon>
        <taxon>Neognathae</taxon>
        <taxon>Galloanserae</taxon>
        <taxon>Anseriformes</taxon>
        <taxon>Anatidae</taxon>
        <taxon>Anatinae</taxon>
        <taxon>Cairina</taxon>
    </lineage>
</organism>
<evidence type="ECO:0000256" key="10">
    <source>
        <dbReference type="ARBA" id="ARBA00022833"/>
    </source>
</evidence>
<dbReference type="Pfam" id="PF13923">
    <property type="entry name" value="zf-C3HC4_2"/>
    <property type="match status" value="1"/>
</dbReference>
<dbReference type="Gene3D" id="3.10.20.90">
    <property type="entry name" value="Phosphatidylinositol 3-kinase Catalytic Subunit, Chain A, domain 1"/>
    <property type="match status" value="1"/>
</dbReference>
<dbReference type="Gene3D" id="3.30.40.10">
    <property type="entry name" value="Zinc/RING finger domain, C3HC4 (zinc finger)"/>
    <property type="match status" value="1"/>
</dbReference>
<dbReference type="SUPFAM" id="SSF57850">
    <property type="entry name" value="RING/U-box"/>
    <property type="match status" value="1"/>
</dbReference>
<evidence type="ECO:0000256" key="13">
    <source>
        <dbReference type="ARBA" id="ARBA00023242"/>
    </source>
</evidence>
<evidence type="ECO:0000256" key="11">
    <source>
        <dbReference type="ARBA" id="ARBA00023015"/>
    </source>
</evidence>
<dbReference type="UniPathway" id="UPA00143"/>
<dbReference type="InterPro" id="IPR017907">
    <property type="entry name" value="Znf_RING_CS"/>
</dbReference>
<evidence type="ECO:0000256" key="5">
    <source>
        <dbReference type="ARBA" id="ARBA00022491"/>
    </source>
</evidence>
<accession>A0A8C3CKL0</accession>
<dbReference type="InterPro" id="IPR001841">
    <property type="entry name" value="Znf_RING"/>
</dbReference>
<sequence length="432" mass="46240">MGSCHTRSPHKRPHKRPRRWVQGIIPLLGQGMGSYHPKCSPRCHKNWAKGIVLVVEPGPATLKVPLNIPVSAPGDGCWGLSPCWDREWGPATLNVPQSATGGVYRGLSPCWNREGAPATLKAPLNIPISTPGGACRGFPHTGTGTGVLPPPNPAAAAPWGWGQPRPCAWGPPVSPPRPRVPVPLSPQEAIMDGTEIAVSPRSLHSELMCPICLDMLKNTMTTKECLHRFCSDCIVTALRSGAQRVRKLHQESDNATFSGGEDNCDSRSHLSTASAPSHPEAGPSRKRSRASDDSGPEPDPEAAAEAGGRGSPEPGAEAGGSEIELVFRPHPLLVEKGEYSQTRYVKTTANATVDHLSKYLALRIALEEAPAPGPEAAGLEDVSEKQYTIYITTAGGAFTTLNGSLTLELVNEKYWKVSKPLELYYAPTKEQK</sequence>